<feature type="compositionally biased region" description="Basic residues" evidence="1">
    <location>
        <begin position="215"/>
        <end position="239"/>
    </location>
</feature>
<protein>
    <submittedName>
        <fullName evidence="2">Uncharacterized protein</fullName>
    </submittedName>
</protein>
<feature type="compositionally biased region" description="Basic and acidic residues" evidence="1">
    <location>
        <begin position="109"/>
        <end position="130"/>
    </location>
</feature>
<dbReference type="EMBL" id="CP014518">
    <property type="protein sequence ID" value="AMM31632.1"/>
    <property type="molecule type" value="Genomic_DNA"/>
</dbReference>
<dbReference type="Proteomes" id="UP000070134">
    <property type="component" value="Chromosome"/>
</dbReference>
<feature type="region of interest" description="Disordered" evidence="1">
    <location>
        <begin position="74"/>
        <end position="239"/>
    </location>
</feature>
<gene>
    <name evidence="2" type="ORF">SA2016_0947</name>
</gene>
<proteinExistence type="predicted"/>
<feature type="compositionally biased region" description="Basic and acidic residues" evidence="1">
    <location>
        <begin position="149"/>
        <end position="196"/>
    </location>
</feature>
<organism evidence="2 3">
    <name type="scientific">Sinomonas atrocyanea</name>
    <dbReference type="NCBI Taxonomy" id="37927"/>
    <lineage>
        <taxon>Bacteria</taxon>
        <taxon>Bacillati</taxon>
        <taxon>Actinomycetota</taxon>
        <taxon>Actinomycetes</taxon>
        <taxon>Micrococcales</taxon>
        <taxon>Micrococcaceae</taxon>
        <taxon>Sinomonas</taxon>
    </lineage>
</organism>
<accession>A0A127A1V6</accession>
<evidence type="ECO:0000313" key="3">
    <source>
        <dbReference type="Proteomes" id="UP000070134"/>
    </source>
</evidence>
<dbReference type="KEGG" id="satk:SA2016_0947"/>
<dbReference type="STRING" id="37927.SA2016_0947"/>
<name>A0A127A1V6_9MICC</name>
<sequence>MPHPDMGENDPNSLLMPWLDRHPWGDVLARMQTEHSQRTDRDGIHVYRRRSRAPGDAWAHYLLTRLSSGRELSRARLHPQHSDGSPEQDCDHDERPDLQRAPAQGLGQDVKESECDTDAAEHHGRDDRGRGRSPTCHQHPDPNPKVSKALHEPERYEHSPDKSRGDQARSETGEDSGRRSADEREGSHHQRQHPDPRAPPAQPLGEPRVHEGHQGVRHWRPWRRLRRRGPRRRRVVRFG</sequence>
<dbReference type="AlphaFoldDB" id="A0A127A1V6"/>
<evidence type="ECO:0000256" key="1">
    <source>
        <dbReference type="SAM" id="MobiDB-lite"/>
    </source>
</evidence>
<reference evidence="2 3" key="1">
    <citation type="submission" date="2016-02" db="EMBL/GenBank/DDBJ databases">
        <title>Complete genome of Sinomonas atrocyanea KCTC 3377.</title>
        <authorList>
            <person name="Kim K.M."/>
        </authorList>
    </citation>
    <scope>NUCLEOTIDE SEQUENCE [LARGE SCALE GENOMIC DNA]</scope>
    <source>
        <strain evidence="2 3">KCTC 3377</strain>
    </source>
</reference>
<evidence type="ECO:0000313" key="2">
    <source>
        <dbReference type="EMBL" id="AMM31632.1"/>
    </source>
</evidence>
<keyword evidence="3" id="KW-1185">Reference proteome</keyword>